<sequence length="38" mass="4742">MAIIREIIQISKNYFSLPRKYYRFINKVSIYYLLKNIK</sequence>
<accession>A0A6C0H741</accession>
<protein>
    <submittedName>
        <fullName evidence="1">Uncharacterized protein</fullName>
    </submittedName>
</protein>
<organism evidence="1">
    <name type="scientific">viral metagenome</name>
    <dbReference type="NCBI Taxonomy" id="1070528"/>
    <lineage>
        <taxon>unclassified sequences</taxon>
        <taxon>metagenomes</taxon>
        <taxon>organismal metagenomes</taxon>
    </lineage>
</organism>
<dbReference type="AlphaFoldDB" id="A0A6C0H741"/>
<evidence type="ECO:0000313" key="1">
    <source>
        <dbReference type="EMBL" id="QHT76392.1"/>
    </source>
</evidence>
<proteinExistence type="predicted"/>
<reference evidence="1" key="1">
    <citation type="journal article" date="2020" name="Nature">
        <title>Giant virus diversity and host interactions through global metagenomics.</title>
        <authorList>
            <person name="Schulz F."/>
            <person name="Roux S."/>
            <person name="Paez-Espino D."/>
            <person name="Jungbluth S."/>
            <person name="Walsh D.A."/>
            <person name="Denef V.J."/>
            <person name="McMahon K.D."/>
            <person name="Konstantinidis K.T."/>
            <person name="Eloe-Fadrosh E.A."/>
            <person name="Kyrpides N.C."/>
            <person name="Woyke T."/>
        </authorList>
    </citation>
    <scope>NUCLEOTIDE SEQUENCE</scope>
    <source>
        <strain evidence="1">GVMAG-M-3300023179-82</strain>
    </source>
</reference>
<name>A0A6C0H741_9ZZZZ</name>
<dbReference type="EMBL" id="MN739896">
    <property type="protein sequence ID" value="QHT76392.1"/>
    <property type="molecule type" value="Genomic_DNA"/>
</dbReference>